<evidence type="ECO:0000256" key="9">
    <source>
        <dbReference type="SAM" id="SignalP"/>
    </source>
</evidence>
<comment type="similarity">
    <text evidence="2 8">Belongs to the protease inhibitor I16 (SSI) family.</text>
</comment>
<evidence type="ECO:0000259" key="10">
    <source>
        <dbReference type="Pfam" id="PF00720"/>
    </source>
</evidence>
<evidence type="ECO:0000256" key="6">
    <source>
        <dbReference type="ARBA" id="ARBA00022900"/>
    </source>
</evidence>
<keyword evidence="4" id="KW-0964">Secreted</keyword>
<reference evidence="11 12" key="1">
    <citation type="submission" date="2023-02" db="EMBL/GenBank/DDBJ databases">
        <authorList>
            <person name="Maleckis M."/>
        </authorList>
    </citation>
    <scope>NUCLEOTIDE SEQUENCE [LARGE SCALE GENOMIC DNA]</scope>
    <source>
        <strain evidence="11 12">P8-A2</strain>
    </source>
</reference>
<comment type="caution">
    <text evidence="11">The sequence shown here is derived from an EMBL/GenBank/DDBJ whole genome shotgun (WGS) entry which is preliminary data.</text>
</comment>
<dbReference type="InterPro" id="IPR020054">
    <property type="entry name" value="Prot_inh_SSI_I16_CS"/>
</dbReference>
<proteinExistence type="inferred from homology"/>
<gene>
    <name evidence="11" type="ORF">PU648_15750</name>
</gene>
<dbReference type="InterPro" id="IPR036819">
    <property type="entry name" value="Subtilisin_inhibitor-like_sf"/>
</dbReference>
<dbReference type="PRINTS" id="PR00294">
    <property type="entry name" value="SSBTLNINHBTR"/>
</dbReference>
<evidence type="ECO:0000256" key="4">
    <source>
        <dbReference type="ARBA" id="ARBA00022525"/>
    </source>
</evidence>
<name>A0ABU3UIX3_9ACTN</name>
<dbReference type="EMBL" id="JARAKF010000001">
    <property type="protein sequence ID" value="MDU8993755.1"/>
    <property type="molecule type" value="Genomic_DNA"/>
</dbReference>
<dbReference type="RefSeq" id="WP_143609442.1">
    <property type="nucleotide sequence ID" value="NZ_CP107955.1"/>
</dbReference>
<feature type="signal peptide" evidence="9">
    <location>
        <begin position="1"/>
        <end position="28"/>
    </location>
</feature>
<dbReference type="SUPFAM" id="SSF55399">
    <property type="entry name" value="Subtilisin inhibitor"/>
    <property type="match status" value="1"/>
</dbReference>
<keyword evidence="5 8" id="KW-0646">Protease inhibitor</keyword>
<evidence type="ECO:0000313" key="11">
    <source>
        <dbReference type="EMBL" id="MDU8993755.1"/>
    </source>
</evidence>
<keyword evidence="9" id="KW-0732">Signal</keyword>
<dbReference type="InterPro" id="IPR000691">
    <property type="entry name" value="Prot_inh_I16_SSI"/>
</dbReference>
<keyword evidence="6 8" id="KW-0722">Serine protease inhibitor</keyword>
<evidence type="ECO:0000256" key="5">
    <source>
        <dbReference type="ARBA" id="ARBA00022690"/>
    </source>
</evidence>
<keyword evidence="12" id="KW-1185">Reference proteome</keyword>
<comment type="subcellular location">
    <subcellularLocation>
        <location evidence="1">Secreted</location>
    </subcellularLocation>
</comment>
<evidence type="ECO:0000256" key="2">
    <source>
        <dbReference type="ARBA" id="ARBA00010472"/>
    </source>
</evidence>
<feature type="domain" description="Subtilisin inhibitor" evidence="10">
    <location>
        <begin position="38"/>
        <end position="122"/>
    </location>
</feature>
<evidence type="ECO:0000256" key="7">
    <source>
        <dbReference type="ARBA" id="ARBA00023157"/>
    </source>
</evidence>
<evidence type="ECO:0000256" key="1">
    <source>
        <dbReference type="ARBA" id="ARBA00004613"/>
    </source>
</evidence>
<protein>
    <submittedName>
        <fullName evidence="11">SSI family serine proteinase inhibitor</fullName>
    </submittedName>
</protein>
<dbReference type="Pfam" id="PF00720">
    <property type="entry name" value="SSI"/>
    <property type="match status" value="1"/>
</dbReference>
<dbReference type="Proteomes" id="UP001257627">
    <property type="component" value="Unassembled WGS sequence"/>
</dbReference>
<accession>A0ABU3UIX3</accession>
<organism evidence="11 12">
    <name type="scientific">Streptomyces mirabilis</name>
    <dbReference type="NCBI Taxonomy" id="68239"/>
    <lineage>
        <taxon>Bacteria</taxon>
        <taxon>Bacillati</taxon>
        <taxon>Actinomycetota</taxon>
        <taxon>Actinomycetes</taxon>
        <taxon>Kitasatosporales</taxon>
        <taxon>Streptomycetaceae</taxon>
        <taxon>Streptomyces</taxon>
    </lineage>
</organism>
<comment type="subunit">
    <text evidence="3">Homodimer.</text>
</comment>
<evidence type="ECO:0000256" key="3">
    <source>
        <dbReference type="ARBA" id="ARBA00011738"/>
    </source>
</evidence>
<feature type="chain" id="PRO_5045175146" evidence="9">
    <location>
        <begin position="29"/>
        <end position="138"/>
    </location>
</feature>
<evidence type="ECO:0000313" key="12">
    <source>
        <dbReference type="Proteomes" id="UP001257627"/>
    </source>
</evidence>
<keyword evidence="7" id="KW-1015">Disulfide bond</keyword>
<dbReference type="Gene3D" id="3.30.350.10">
    <property type="entry name" value="Subtilisin inhibitor-like"/>
    <property type="match status" value="1"/>
</dbReference>
<dbReference type="PROSITE" id="PS00999">
    <property type="entry name" value="SSI"/>
    <property type="match status" value="1"/>
</dbReference>
<sequence length="138" mass="14347">MTRNIHVVRNALLATVALLTLGATPAQATSHQAIPGNWLYLTLTTGDAHASSIRGTLLLCDPPQGHARAAEACAELATAGGDISRIPPRPDTICSMIYGPVTASARGEWEGRQVTYSHTFSNSCVMGAGTGAVFAWSG</sequence>
<evidence type="ECO:0000256" key="8">
    <source>
        <dbReference type="RuleBase" id="RU003471"/>
    </source>
</evidence>
<dbReference type="InterPro" id="IPR023549">
    <property type="entry name" value="Subtilisin_inhibitor"/>
</dbReference>